<comment type="similarity">
    <text evidence="1">Belongs to the type-I restriction system S methylase family.</text>
</comment>
<dbReference type="KEGG" id="plei:Q9312_14170"/>
<dbReference type="SUPFAM" id="SSF116734">
    <property type="entry name" value="DNA methylase specificity domain"/>
    <property type="match status" value="2"/>
</dbReference>
<dbReference type="GO" id="GO:0003677">
    <property type="term" value="F:DNA binding"/>
    <property type="evidence" value="ECO:0007669"/>
    <property type="project" value="UniProtKB-KW"/>
</dbReference>
<dbReference type="GO" id="GO:0004519">
    <property type="term" value="F:endonuclease activity"/>
    <property type="evidence" value="ECO:0007669"/>
    <property type="project" value="UniProtKB-KW"/>
</dbReference>
<proteinExistence type="inferred from homology"/>
<keyword evidence="5" id="KW-0378">Hydrolase</keyword>
<dbReference type="PANTHER" id="PTHR30408">
    <property type="entry name" value="TYPE-1 RESTRICTION ENZYME ECOKI SPECIFICITY PROTEIN"/>
    <property type="match status" value="1"/>
</dbReference>
<dbReference type="InterPro" id="IPR000055">
    <property type="entry name" value="Restrct_endonuc_typeI_TRD"/>
</dbReference>
<gene>
    <name evidence="5" type="ORF">Q9312_14170</name>
</gene>
<feature type="domain" description="Type I restriction modification DNA specificity" evidence="4">
    <location>
        <begin position="192"/>
        <end position="363"/>
    </location>
</feature>
<keyword evidence="2" id="KW-0680">Restriction system</keyword>
<evidence type="ECO:0000313" key="6">
    <source>
        <dbReference type="Proteomes" id="UP001239782"/>
    </source>
</evidence>
<evidence type="ECO:0000256" key="3">
    <source>
        <dbReference type="ARBA" id="ARBA00023125"/>
    </source>
</evidence>
<dbReference type="GO" id="GO:0016787">
    <property type="term" value="F:hydrolase activity"/>
    <property type="evidence" value="ECO:0007669"/>
    <property type="project" value="UniProtKB-KW"/>
</dbReference>
<evidence type="ECO:0000256" key="1">
    <source>
        <dbReference type="ARBA" id="ARBA00010923"/>
    </source>
</evidence>
<keyword evidence="6" id="KW-1185">Reference proteome</keyword>
<protein>
    <submittedName>
        <fullName evidence="5">Restriction endonuclease subunit S</fullName>
        <ecNumber evidence="5">3.1.21.-</ecNumber>
    </submittedName>
</protein>
<dbReference type="InterPro" id="IPR052021">
    <property type="entry name" value="Type-I_RS_S_subunit"/>
</dbReference>
<evidence type="ECO:0000313" key="5">
    <source>
        <dbReference type="EMBL" id="WMS86366.1"/>
    </source>
</evidence>
<dbReference type="PANTHER" id="PTHR30408:SF12">
    <property type="entry name" value="TYPE I RESTRICTION ENZYME MJAVIII SPECIFICITY SUBUNIT"/>
    <property type="match status" value="1"/>
</dbReference>
<evidence type="ECO:0000256" key="2">
    <source>
        <dbReference type="ARBA" id="ARBA00022747"/>
    </source>
</evidence>
<dbReference type="EC" id="3.1.21.-" evidence="5"/>
<reference evidence="5 6" key="1">
    <citation type="submission" date="2023-08" db="EMBL/GenBank/DDBJ databases">
        <title>Pleionea litopenaei sp. nov., isolated from stomach of juvenile Litopenaeus vannamei.</title>
        <authorList>
            <person name="Rho A.M."/>
            <person name="Hwang C.Y."/>
        </authorList>
    </citation>
    <scope>NUCLEOTIDE SEQUENCE [LARGE SCALE GENOMIC DNA]</scope>
    <source>
        <strain evidence="5 6">HL-JVS1</strain>
    </source>
</reference>
<keyword evidence="5" id="KW-0255">Endonuclease</keyword>
<keyword evidence="5" id="KW-0540">Nuclease</keyword>
<dbReference type="InterPro" id="IPR044946">
    <property type="entry name" value="Restrct_endonuc_typeI_TRD_sf"/>
</dbReference>
<evidence type="ECO:0000259" key="4">
    <source>
        <dbReference type="Pfam" id="PF01420"/>
    </source>
</evidence>
<accession>A0AA51X617</accession>
<dbReference type="Pfam" id="PF01420">
    <property type="entry name" value="Methylase_S"/>
    <property type="match status" value="2"/>
</dbReference>
<dbReference type="EMBL" id="CP133548">
    <property type="protein sequence ID" value="WMS86366.1"/>
    <property type="molecule type" value="Genomic_DNA"/>
</dbReference>
<dbReference type="AlphaFoldDB" id="A0AA51X617"/>
<dbReference type="REBASE" id="757649">
    <property type="entry name" value="S.PspS1ORF14175P"/>
</dbReference>
<organism evidence="5 6">
    <name type="scientific">Pleionea litopenaei</name>
    <dbReference type="NCBI Taxonomy" id="3070815"/>
    <lineage>
        <taxon>Bacteria</taxon>
        <taxon>Pseudomonadati</taxon>
        <taxon>Pseudomonadota</taxon>
        <taxon>Gammaproteobacteria</taxon>
        <taxon>Oceanospirillales</taxon>
        <taxon>Pleioneaceae</taxon>
        <taxon>Pleionea</taxon>
    </lineage>
</organism>
<dbReference type="GO" id="GO:0009307">
    <property type="term" value="P:DNA restriction-modification system"/>
    <property type="evidence" value="ECO:0007669"/>
    <property type="project" value="UniProtKB-KW"/>
</dbReference>
<dbReference type="RefSeq" id="WP_309201515.1">
    <property type="nucleotide sequence ID" value="NZ_CP133548.1"/>
</dbReference>
<sequence length="383" mass="43022">MSDKQTVKFGDICREVKLTTKDPIADGYERYIGLEHLDSGSLKIKRWGMIAEDNPSFTRVFKKGHILFGKRRPYLKKAAIAEFDGICSGDIIVLCPKGNLLLDDLLPFIIQSDLIWDHAIKTSSGSLSPRTKFKSLAPLELNLPLIDKQKKLLEIFDKISELEFHIERADLSSQSVNNLLGDKLLVEQGKLKNWPTVKAGDVCELITKGASPRWQGFEYVEDGALFVTSENVLHKSIDVSSPKFIPHEFSEKNLKRSQLVKGDVLVNIVGASIGRCALWDGQYEKANVNQAVALLRPSSRLDSRWLLAQLYSTNGQVYFGLSKVDNARPNLSLKSLSDFEFYLPALNIQTQIMDTLDSIPKSELHYKKVAVKEILNALINTME</sequence>
<keyword evidence="3" id="KW-0238">DNA-binding</keyword>
<dbReference type="Proteomes" id="UP001239782">
    <property type="component" value="Chromosome"/>
</dbReference>
<dbReference type="Gene3D" id="3.90.220.20">
    <property type="entry name" value="DNA methylase specificity domains"/>
    <property type="match status" value="2"/>
</dbReference>
<feature type="domain" description="Type I restriction modification DNA specificity" evidence="4">
    <location>
        <begin position="1"/>
        <end position="167"/>
    </location>
</feature>
<name>A0AA51X617_9GAMM</name>